<dbReference type="OrthoDB" id="6273908at2759"/>
<dbReference type="EMBL" id="UYRU01042492">
    <property type="protein sequence ID" value="VDK75859.1"/>
    <property type="molecule type" value="Genomic_DNA"/>
</dbReference>
<dbReference type="SUPFAM" id="SSF57997">
    <property type="entry name" value="Tropomyosin"/>
    <property type="match status" value="1"/>
</dbReference>
<sequence>MSGVKNAMNELKAKQEALQTQLDERDDEIKKAQSENYEVLEQNKLSLERQVLLLQQKIKSTQKLLEQKEGKIKELQALNTSESSESLSLKSQDVDARRDELLNQLKDARDEANRMDMQYEEDSNLSDEVSELQRQLQEATRKAEISEMEIVGVEQLIKTADAALTKQKEENAKIKKELDDMHIELGA</sequence>
<dbReference type="Proteomes" id="UP000281553">
    <property type="component" value="Unassembled WGS sequence"/>
</dbReference>
<protein>
    <submittedName>
        <fullName evidence="2">Uncharacterized protein</fullName>
    </submittedName>
</protein>
<evidence type="ECO:0000256" key="1">
    <source>
        <dbReference type="SAM" id="MobiDB-lite"/>
    </source>
</evidence>
<organism evidence="2 3">
    <name type="scientific">Dibothriocephalus latus</name>
    <name type="common">Fish tapeworm</name>
    <name type="synonym">Diphyllobothrium latum</name>
    <dbReference type="NCBI Taxonomy" id="60516"/>
    <lineage>
        <taxon>Eukaryota</taxon>
        <taxon>Metazoa</taxon>
        <taxon>Spiralia</taxon>
        <taxon>Lophotrochozoa</taxon>
        <taxon>Platyhelminthes</taxon>
        <taxon>Cestoda</taxon>
        <taxon>Eucestoda</taxon>
        <taxon>Diphyllobothriidea</taxon>
        <taxon>Diphyllobothriidae</taxon>
        <taxon>Dibothriocephalus</taxon>
    </lineage>
</organism>
<evidence type="ECO:0000313" key="2">
    <source>
        <dbReference type="EMBL" id="VDK75859.1"/>
    </source>
</evidence>
<name>A0A3P6SXX6_DIBLA</name>
<accession>A0A3P6SXX6</accession>
<keyword evidence="3" id="KW-1185">Reference proteome</keyword>
<dbReference type="AlphaFoldDB" id="A0A3P6SXX6"/>
<proteinExistence type="predicted"/>
<feature type="region of interest" description="Disordered" evidence="1">
    <location>
        <begin position="1"/>
        <end position="29"/>
    </location>
</feature>
<reference evidence="2 3" key="1">
    <citation type="submission" date="2018-11" db="EMBL/GenBank/DDBJ databases">
        <authorList>
            <consortium name="Pathogen Informatics"/>
        </authorList>
    </citation>
    <scope>NUCLEOTIDE SEQUENCE [LARGE SCALE GENOMIC DNA]</scope>
</reference>
<gene>
    <name evidence="2" type="ORF">DILT_LOCUS2699</name>
</gene>
<evidence type="ECO:0000313" key="3">
    <source>
        <dbReference type="Proteomes" id="UP000281553"/>
    </source>
</evidence>